<keyword evidence="6 11" id="KW-0816">Tricarboxylic acid cycle</keyword>
<feature type="region of interest" description="Disordered" evidence="12">
    <location>
        <begin position="1"/>
        <end position="36"/>
    </location>
</feature>
<evidence type="ECO:0000256" key="6">
    <source>
        <dbReference type="ARBA" id="ARBA00022532"/>
    </source>
</evidence>
<dbReference type="InterPro" id="IPR001078">
    <property type="entry name" value="2-oxoacid_DH_actylTfrase"/>
</dbReference>
<dbReference type="InterPro" id="IPR004167">
    <property type="entry name" value="PSBD"/>
</dbReference>
<feature type="domain" description="Lipoyl-binding" evidence="13">
    <location>
        <begin position="38"/>
        <end position="113"/>
    </location>
</feature>
<organism evidence="15">
    <name type="scientific">Candidatus Kentrum sp. TC</name>
    <dbReference type="NCBI Taxonomy" id="2126339"/>
    <lineage>
        <taxon>Bacteria</taxon>
        <taxon>Pseudomonadati</taxon>
        <taxon>Pseudomonadota</taxon>
        <taxon>Gammaproteobacteria</taxon>
        <taxon>Candidatus Kentrum</taxon>
    </lineage>
</organism>
<keyword evidence="8 11" id="KW-0450">Lipoyl</keyword>
<dbReference type="InterPro" id="IPR006255">
    <property type="entry name" value="SucB"/>
</dbReference>
<gene>
    <name evidence="15" type="ORF">BECKTC1821E_GA0114239_100267</name>
</gene>
<dbReference type="EC" id="2.3.1.61" evidence="4 11"/>
<dbReference type="Gene3D" id="3.30.559.10">
    <property type="entry name" value="Chloramphenicol acetyltransferase-like domain"/>
    <property type="match status" value="1"/>
</dbReference>
<evidence type="ECO:0000256" key="2">
    <source>
        <dbReference type="ARBA" id="ARBA00005145"/>
    </source>
</evidence>
<protein>
    <recommendedName>
        <fullName evidence="5 11">Dihydrolipoyllysine-residue succinyltransferase component of 2-oxoglutarate dehydrogenase complex</fullName>
        <ecNumber evidence="4 11">2.3.1.61</ecNumber>
    </recommendedName>
    <alternativeName>
        <fullName evidence="11">2-oxoglutarate dehydrogenase complex component E2</fullName>
    </alternativeName>
</protein>
<evidence type="ECO:0000256" key="5">
    <source>
        <dbReference type="ARBA" id="ARBA00019511"/>
    </source>
</evidence>
<dbReference type="InterPro" id="IPR003016">
    <property type="entry name" value="2-oxoA_DH_lipoyl-BS"/>
</dbReference>
<dbReference type="GO" id="GO:0005829">
    <property type="term" value="C:cytosol"/>
    <property type="evidence" value="ECO:0007669"/>
    <property type="project" value="TreeGrafter"/>
</dbReference>
<comment type="catalytic activity">
    <reaction evidence="10 11">
        <text>N(6)-[(R)-dihydrolipoyl]-L-lysyl-[protein] + succinyl-CoA = N(6)-[(R)-S(8)-succinyldihydrolipoyl]-L-lysyl-[protein] + CoA</text>
        <dbReference type="Rhea" id="RHEA:15213"/>
        <dbReference type="Rhea" id="RHEA-COMP:10475"/>
        <dbReference type="Rhea" id="RHEA-COMP:20092"/>
        <dbReference type="ChEBI" id="CHEBI:57287"/>
        <dbReference type="ChEBI" id="CHEBI:57292"/>
        <dbReference type="ChEBI" id="CHEBI:83100"/>
        <dbReference type="ChEBI" id="CHEBI:83120"/>
        <dbReference type="EC" id="2.3.1.61"/>
    </reaction>
</comment>
<dbReference type="GO" id="GO:0033512">
    <property type="term" value="P:L-lysine catabolic process to acetyl-CoA via saccharopine"/>
    <property type="evidence" value="ECO:0007669"/>
    <property type="project" value="UniProtKB-UniRule"/>
</dbReference>
<evidence type="ECO:0000259" key="14">
    <source>
        <dbReference type="PROSITE" id="PS51826"/>
    </source>
</evidence>
<comment type="similarity">
    <text evidence="3 11">Belongs to the 2-oxoacid dehydrogenase family.</text>
</comment>
<dbReference type="PROSITE" id="PS51826">
    <property type="entry name" value="PSBD"/>
    <property type="match status" value="1"/>
</dbReference>
<dbReference type="InterPro" id="IPR036625">
    <property type="entry name" value="E3-bd_dom_sf"/>
</dbReference>
<dbReference type="InterPro" id="IPR050537">
    <property type="entry name" value="2-oxoacid_dehydrogenase"/>
</dbReference>
<dbReference type="UniPathway" id="UPA00868">
    <property type="reaction ID" value="UER00840"/>
</dbReference>
<keyword evidence="9 11" id="KW-0012">Acyltransferase</keyword>
<comment type="cofactor">
    <cofactor evidence="11">
        <name>(R)-lipoate</name>
        <dbReference type="ChEBI" id="CHEBI:83088"/>
    </cofactor>
    <text evidence="11">Binds 1 lipoyl cofactor covalently.</text>
</comment>
<dbReference type="PANTHER" id="PTHR43416">
    <property type="entry name" value="DIHYDROLIPOYLLYSINE-RESIDUE SUCCINYLTRANSFERASE COMPONENT OF 2-OXOGLUTARATE DEHYDROGENASE COMPLEX, MITOCHONDRIAL-RELATED"/>
    <property type="match status" value="1"/>
</dbReference>
<sequence length="441" mass="48346">MPLIPPSVIPEFERSELPNAPKRMARHQAKDEPKMNTIIDIKVPTLPESVPDATLLEWKKNIGSHVARDEILVELETDKVVLDVPAPQNGILKEILKRNGQQVRADDIIAKLDADGDLAATKKHSEPSSPESTMELGPAARKLVAEHGLDPKEIPGSGRNGRITKGDILTHLETRKTPPSPISASEATQDDAFESPDAPESPPSSSPSTRAVRRAPMSKIRARIAQRLLEAQQTAAILTTFNEANLQSIMDLRERFQASFEKQHGVRLGIMSFFVKAAAWALRRFPIINASLEGSDIVYHDYYDLGVAVSSPRGLVVPIIRDADTLSFAEIEAKIVEFGEKANAAQLDLDDLSGGTFTITNGGIFGSLLSTPILNPPQSAILGMHKIQDRPMAENGRIVIRPMMYLALSYDHRIIDGQDAVRFLVAIKEAIEDPSRLLLEV</sequence>
<evidence type="ECO:0000256" key="1">
    <source>
        <dbReference type="ARBA" id="ARBA00004052"/>
    </source>
</evidence>
<accession>A0A450YA16</accession>
<dbReference type="SUPFAM" id="SSF51230">
    <property type="entry name" value="Single hybrid motif"/>
    <property type="match status" value="1"/>
</dbReference>
<dbReference type="SUPFAM" id="SSF47005">
    <property type="entry name" value="Peripheral subunit-binding domain of 2-oxo acid dehydrogenase complex"/>
    <property type="match status" value="1"/>
</dbReference>
<evidence type="ECO:0000256" key="11">
    <source>
        <dbReference type="RuleBase" id="RU361138"/>
    </source>
</evidence>
<evidence type="ECO:0000256" key="9">
    <source>
        <dbReference type="ARBA" id="ARBA00023315"/>
    </source>
</evidence>
<dbReference type="Pfam" id="PF02817">
    <property type="entry name" value="E3_binding"/>
    <property type="match status" value="1"/>
</dbReference>
<dbReference type="NCBIfam" id="TIGR01347">
    <property type="entry name" value="sucB"/>
    <property type="match status" value="1"/>
</dbReference>
<evidence type="ECO:0000256" key="8">
    <source>
        <dbReference type="ARBA" id="ARBA00022823"/>
    </source>
</evidence>
<keyword evidence="7 11" id="KW-0808">Transferase</keyword>
<dbReference type="PROSITE" id="PS50968">
    <property type="entry name" value="BIOTINYL_LIPOYL"/>
    <property type="match status" value="1"/>
</dbReference>
<dbReference type="AlphaFoldDB" id="A0A450YA16"/>
<feature type="region of interest" description="Disordered" evidence="12">
    <location>
        <begin position="149"/>
        <end position="216"/>
    </location>
</feature>
<feature type="domain" description="Peripheral subunit-binding (PSBD)" evidence="14">
    <location>
        <begin position="135"/>
        <end position="172"/>
    </location>
</feature>
<evidence type="ECO:0000256" key="7">
    <source>
        <dbReference type="ARBA" id="ARBA00022679"/>
    </source>
</evidence>
<evidence type="ECO:0000256" key="3">
    <source>
        <dbReference type="ARBA" id="ARBA00007317"/>
    </source>
</evidence>
<dbReference type="InterPro" id="IPR000089">
    <property type="entry name" value="Biotin_lipoyl"/>
</dbReference>
<dbReference type="CDD" id="cd06849">
    <property type="entry name" value="lipoyl_domain"/>
    <property type="match status" value="1"/>
</dbReference>
<evidence type="ECO:0000313" key="15">
    <source>
        <dbReference type="EMBL" id="VFK38388.1"/>
    </source>
</evidence>
<evidence type="ECO:0000256" key="10">
    <source>
        <dbReference type="ARBA" id="ARBA00052761"/>
    </source>
</evidence>
<reference evidence="15" key="1">
    <citation type="submission" date="2019-02" db="EMBL/GenBank/DDBJ databases">
        <authorList>
            <person name="Gruber-Vodicka R. H."/>
            <person name="Seah K. B. B."/>
        </authorList>
    </citation>
    <scope>NUCLEOTIDE SEQUENCE</scope>
    <source>
        <strain evidence="15">BECK_BZ125</strain>
    </source>
</reference>
<dbReference type="EMBL" id="CAADFT010000002">
    <property type="protein sequence ID" value="VFK38388.1"/>
    <property type="molecule type" value="Genomic_DNA"/>
</dbReference>
<evidence type="ECO:0000259" key="13">
    <source>
        <dbReference type="PROSITE" id="PS50968"/>
    </source>
</evidence>
<proteinExistence type="inferred from homology"/>
<comment type="pathway">
    <text evidence="2 11">Amino-acid degradation; L-lysine degradation via saccharopine pathway; glutaryl-CoA from L-lysine: step 6/6.</text>
</comment>
<dbReference type="InterPro" id="IPR011053">
    <property type="entry name" value="Single_hybrid_motif"/>
</dbReference>
<dbReference type="GO" id="GO:0006099">
    <property type="term" value="P:tricarboxylic acid cycle"/>
    <property type="evidence" value="ECO:0007669"/>
    <property type="project" value="UniProtKB-UniRule"/>
</dbReference>
<dbReference type="GO" id="GO:0045252">
    <property type="term" value="C:oxoglutarate dehydrogenase complex"/>
    <property type="evidence" value="ECO:0007669"/>
    <property type="project" value="UniProtKB-UniRule"/>
</dbReference>
<comment type="function">
    <text evidence="1 11">E2 component of the 2-oxoglutarate dehydrogenase (OGDH) complex which catalyzes the second step in the conversion of 2-oxoglutarate to succinyl-CoA and CO(2).</text>
</comment>
<dbReference type="InterPro" id="IPR023213">
    <property type="entry name" value="CAT-like_dom_sf"/>
</dbReference>
<dbReference type="Gene3D" id="2.40.50.100">
    <property type="match status" value="1"/>
</dbReference>
<dbReference type="GO" id="GO:0004149">
    <property type="term" value="F:dihydrolipoyllysine-residue succinyltransferase activity"/>
    <property type="evidence" value="ECO:0007669"/>
    <property type="project" value="UniProtKB-UniRule"/>
</dbReference>
<dbReference type="Pfam" id="PF00198">
    <property type="entry name" value="2-oxoacid_dh"/>
    <property type="match status" value="1"/>
</dbReference>
<feature type="compositionally biased region" description="Basic and acidic residues" evidence="12">
    <location>
        <begin position="164"/>
        <end position="176"/>
    </location>
</feature>
<evidence type="ECO:0000256" key="12">
    <source>
        <dbReference type="SAM" id="MobiDB-lite"/>
    </source>
</evidence>
<dbReference type="NCBIfam" id="NF004309">
    <property type="entry name" value="PRK05704.1"/>
    <property type="match status" value="1"/>
</dbReference>
<dbReference type="SUPFAM" id="SSF52777">
    <property type="entry name" value="CoA-dependent acyltransferases"/>
    <property type="match status" value="1"/>
</dbReference>
<dbReference type="Gene3D" id="4.10.320.10">
    <property type="entry name" value="E3-binding domain"/>
    <property type="match status" value="1"/>
</dbReference>
<dbReference type="Pfam" id="PF00364">
    <property type="entry name" value="Biotin_lipoyl"/>
    <property type="match status" value="1"/>
</dbReference>
<evidence type="ECO:0000256" key="4">
    <source>
        <dbReference type="ARBA" id="ARBA00012945"/>
    </source>
</evidence>
<dbReference type="PANTHER" id="PTHR43416:SF5">
    <property type="entry name" value="DIHYDROLIPOYLLYSINE-RESIDUE SUCCINYLTRANSFERASE COMPONENT OF 2-OXOGLUTARATE DEHYDROGENASE COMPLEX, MITOCHONDRIAL"/>
    <property type="match status" value="1"/>
</dbReference>
<dbReference type="FunFam" id="3.30.559.10:FF:000007">
    <property type="entry name" value="Dihydrolipoamide acetyltransferase component of pyruvate dehydrogenase complex"/>
    <property type="match status" value="1"/>
</dbReference>
<dbReference type="PROSITE" id="PS00189">
    <property type="entry name" value="LIPOYL"/>
    <property type="match status" value="1"/>
</dbReference>
<name>A0A450YA16_9GAMM</name>